<dbReference type="Proteomes" id="UP000663859">
    <property type="component" value="Unassembled WGS sequence"/>
</dbReference>
<keyword evidence="2" id="KW-1185">Reference proteome</keyword>
<accession>A0A8J2BH29</accession>
<sequence>MEGCVGAFPSRDKLGFELGEKEKSLAVETREISSDLALGSSEVSFRVSAGKREAFDKGPCDGFYPLLLCGERKESH</sequence>
<name>A0A8J2BH29_9BACT</name>
<reference evidence="1" key="1">
    <citation type="submission" date="2021-02" db="EMBL/GenBank/DDBJ databases">
        <authorList>
            <person name="Cremers G."/>
            <person name="Picone N."/>
        </authorList>
    </citation>
    <scope>NUCLEOTIDE SEQUENCE</scope>
    <source>
        <strain evidence="1">PQ17</strain>
    </source>
</reference>
<evidence type="ECO:0000313" key="1">
    <source>
        <dbReference type="EMBL" id="CAF0689057.1"/>
    </source>
</evidence>
<comment type="caution">
    <text evidence="1">The sequence shown here is derived from an EMBL/GenBank/DDBJ whole genome shotgun (WGS) entry which is preliminary data.</text>
</comment>
<organism evidence="1 2">
    <name type="scientific">Candidatus Methylacidithermus pantelleriae</name>
    <dbReference type="NCBI Taxonomy" id="2744239"/>
    <lineage>
        <taxon>Bacteria</taxon>
        <taxon>Pseudomonadati</taxon>
        <taxon>Verrucomicrobiota</taxon>
        <taxon>Methylacidiphilae</taxon>
        <taxon>Methylacidiphilales</taxon>
        <taxon>Methylacidiphilaceae</taxon>
        <taxon>Candidatus Methylacidithermus</taxon>
    </lineage>
</organism>
<dbReference type="AlphaFoldDB" id="A0A8J2BH29"/>
<gene>
    <name evidence="1" type="ORF">MPNT_10096</name>
</gene>
<proteinExistence type="predicted"/>
<protein>
    <submittedName>
        <fullName evidence="1">Uncharacterized protein</fullName>
    </submittedName>
</protein>
<dbReference type="EMBL" id="CAJNOB010000001">
    <property type="protein sequence ID" value="CAF0689057.1"/>
    <property type="molecule type" value="Genomic_DNA"/>
</dbReference>
<evidence type="ECO:0000313" key="2">
    <source>
        <dbReference type="Proteomes" id="UP000663859"/>
    </source>
</evidence>